<dbReference type="OrthoDB" id="2942684at2"/>
<feature type="transmembrane region" description="Helical" evidence="7">
    <location>
        <begin position="124"/>
        <end position="148"/>
    </location>
</feature>
<keyword evidence="3" id="KW-1003">Cell membrane</keyword>
<name>A0A3M8DC43_9BACL</name>
<feature type="transmembrane region" description="Helical" evidence="7">
    <location>
        <begin position="206"/>
        <end position="230"/>
    </location>
</feature>
<organism evidence="8 9">
    <name type="scientific">Brevibacillus fluminis</name>
    <dbReference type="NCBI Taxonomy" id="511487"/>
    <lineage>
        <taxon>Bacteria</taxon>
        <taxon>Bacillati</taxon>
        <taxon>Bacillota</taxon>
        <taxon>Bacilli</taxon>
        <taxon>Bacillales</taxon>
        <taxon>Paenibacillaceae</taxon>
        <taxon>Brevibacillus</taxon>
    </lineage>
</organism>
<feature type="transmembrane region" description="Helical" evidence="7">
    <location>
        <begin position="299"/>
        <end position="318"/>
    </location>
</feature>
<reference evidence="8 9" key="1">
    <citation type="submission" date="2018-10" db="EMBL/GenBank/DDBJ databases">
        <title>Phylogenomics of Brevibacillus.</title>
        <authorList>
            <person name="Dunlap C."/>
        </authorList>
    </citation>
    <scope>NUCLEOTIDE SEQUENCE [LARGE SCALE GENOMIC DNA]</scope>
    <source>
        <strain evidence="8 9">JCM 15716</strain>
    </source>
</reference>
<evidence type="ECO:0000256" key="1">
    <source>
        <dbReference type="ARBA" id="ARBA00004651"/>
    </source>
</evidence>
<keyword evidence="9" id="KW-1185">Reference proteome</keyword>
<dbReference type="EMBL" id="RHHQ01000015">
    <property type="protein sequence ID" value="RNB85189.1"/>
    <property type="molecule type" value="Genomic_DNA"/>
</dbReference>
<gene>
    <name evidence="8" type="ORF">EDM56_19480</name>
</gene>
<feature type="transmembrane region" description="Helical" evidence="7">
    <location>
        <begin position="29"/>
        <end position="51"/>
    </location>
</feature>
<comment type="caution">
    <text evidence="8">The sequence shown here is derived from an EMBL/GenBank/DDBJ whole genome shotgun (WGS) entry which is preliminary data.</text>
</comment>
<keyword evidence="5 7" id="KW-1133">Transmembrane helix</keyword>
<evidence type="ECO:0000256" key="7">
    <source>
        <dbReference type="SAM" id="Phobius"/>
    </source>
</evidence>
<dbReference type="InterPro" id="IPR036259">
    <property type="entry name" value="MFS_trans_sf"/>
</dbReference>
<accession>A0A3M8DC43</accession>
<evidence type="ECO:0000256" key="4">
    <source>
        <dbReference type="ARBA" id="ARBA00022692"/>
    </source>
</evidence>
<feature type="transmembrane region" description="Helical" evidence="7">
    <location>
        <begin position="154"/>
        <end position="173"/>
    </location>
</feature>
<dbReference type="PANTHER" id="PTHR43266">
    <property type="entry name" value="MACROLIDE-EFFLUX PROTEIN"/>
    <property type="match status" value="1"/>
</dbReference>
<feature type="transmembrane region" description="Helical" evidence="7">
    <location>
        <begin position="242"/>
        <end position="262"/>
    </location>
</feature>
<feature type="transmembrane region" description="Helical" evidence="7">
    <location>
        <begin position="356"/>
        <end position="378"/>
    </location>
</feature>
<evidence type="ECO:0000313" key="8">
    <source>
        <dbReference type="EMBL" id="RNB85189.1"/>
    </source>
</evidence>
<dbReference type="CDD" id="cd06173">
    <property type="entry name" value="MFS_MefA_like"/>
    <property type="match status" value="1"/>
</dbReference>
<keyword evidence="4 7" id="KW-0812">Transmembrane</keyword>
<dbReference type="PANTHER" id="PTHR43266:SF8">
    <property type="entry name" value="MACROLIDE-EFFLUX PROTEIN"/>
    <property type="match status" value="1"/>
</dbReference>
<dbReference type="AlphaFoldDB" id="A0A3M8DC43"/>
<proteinExistence type="predicted"/>
<dbReference type="GO" id="GO:0022857">
    <property type="term" value="F:transmembrane transporter activity"/>
    <property type="evidence" value="ECO:0007669"/>
    <property type="project" value="InterPro"/>
</dbReference>
<evidence type="ECO:0000256" key="5">
    <source>
        <dbReference type="ARBA" id="ARBA00022989"/>
    </source>
</evidence>
<dbReference type="SUPFAM" id="SSF103473">
    <property type="entry name" value="MFS general substrate transporter"/>
    <property type="match status" value="1"/>
</dbReference>
<evidence type="ECO:0000256" key="3">
    <source>
        <dbReference type="ARBA" id="ARBA00022475"/>
    </source>
</evidence>
<evidence type="ECO:0000313" key="9">
    <source>
        <dbReference type="Proteomes" id="UP000271031"/>
    </source>
</evidence>
<keyword evidence="2" id="KW-0813">Transport</keyword>
<dbReference type="Proteomes" id="UP000271031">
    <property type="component" value="Unassembled WGS sequence"/>
</dbReference>
<dbReference type="GO" id="GO:0005886">
    <property type="term" value="C:plasma membrane"/>
    <property type="evidence" value="ECO:0007669"/>
    <property type="project" value="UniProtKB-SubCell"/>
</dbReference>
<evidence type="ECO:0000256" key="6">
    <source>
        <dbReference type="ARBA" id="ARBA00023136"/>
    </source>
</evidence>
<feature type="transmembrane region" description="Helical" evidence="7">
    <location>
        <begin position="63"/>
        <end position="84"/>
    </location>
</feature>
<comment type="subcellular location">
    <subcellularLocation>
        <location evidence="1">Cell membrane</location>
        <topology evidence="1">Multi-pass membrane protein</topology>
    </subcellularLocation>
</comment>
<dbReference type="Gene3D" id="1.20.1250.20">
    <property type="entry name" value="MFS general substrate transporter like domains"/>
    <property type="match status" value="1"/>
</dbReference>
<keyword evidence="6 7" id="KW-0472">Membrane</keyword>
<evidence type="ECO:0000256" key="2">
    <source>
        <dbReference type="ARBA" id="ARBA00022448"/>
    </source>
</evidence>
<dbReference type="InterPro" id="IPR011701">
    <property type="entry name" value="MFS"/>
</dbReference>
<sequence>MLSQILLQLGIWVRNFAILLYVMEKTNNNAYAVGLISVAQFAPIFLFSLVGGTFADRWKPKRTMVWCDLLSAISVGMVLVAITLGSWKAIFFATLISAMLSQFSQPAALKLFKRYVAEAQLPTGMAMFQTTMAMFMVIGPIFGGFIYQRYGIEPAIGTMGICFLLSAVVLAGLPKDEVGVGKQTTTVRQELVAGLRYVWSKPVLRLLGAIMVIAGVVSGVLQPLGVFLVVERLGLPKEYLQWLLTTQGIAMLIGGGVMMGLAKKIAPPKMMAMGILASSVSALGMGMSTSLWLTLAMQFLNGLFFPCIHIGINTMILSNSEQSFVGRVNGVLTPLFMGMMVIMMSLAGWLKDMVGIVAIYETAGSFFLLAIIVLAPLLKGKAMVANSDARKA</sequence>
<protein>
    <submittedName>
        <fullName evidence="8">MFS transporter</fullName>
    </submittedName>
</protein>
<feature type="transmembrane region" description="Helical" evidence="7">
    <location>
        <begin position="330"/>
        <end position="350"/>
    </location>
</feature>
<dbReference type="Pfam" id="PF07690">
    <property type="entry name" value="MFS_1"/>
    <property type="match status" value="1"/>
</dbReference>